<evidence type="ECO:0000256" key="2">
    <source>
        <dbReference type="ARBA" id="ARBA00022525"/>
    </source>
</evidence>
<evidence type="ECO:0000256" key="1">
    <source>
        <dbReference type="ARBA" id="ARBA00022512"/>
    </source>
</evidence>
<evidence type="ECO:0000313" key="10">
    <source>
        <dbReference type="Proteomes" id="UP000031928"/>
    </source>
</evidence>
<keyword evidence="2" id="KW-0964">Secreted</keyword>
<feature type="signal peptide" evidence="7">
    <location>
        <begin position="1"/>
        <end position="27"/>
    </location>
</feature>
<evidence type="ECO:0000256" key="3">
    <source>
        <dbReference type="ARBA" id="ARBA00022729"/>
    </source>
</evidence>
<dbReference type="HOGENOM" id="CLU_643582_0_0_11"/>
<organism evidence="9 10">
    <name type="scientific">Corynebacterium marinum DSM 44953</name>
    <dbReference type="NCBI Taxonomy" id="1224162"/>
    <lineage>
        <taxon>Bacteria</taxon>
        <taxon>Bacillati</taxon>
        <taxon>Actinomycetota</taxon>
        <taxon>Actinomycetes</taxon>
        <taxon>Mycobacteriales</taxon>
        <taxon>Corynebacteriaceae</taxon>
        <taxon>Corynebacterium</taxon>
    </lineage>
</organism>
<name>A0A0B6TI54_9CORY</name>
<dbReference type="AlphaFoldDB" id="A0A0B6TI54"/>
<feature type="domain" description="Gram-positive cocci surface proteins LPxTG" evidence="8">
    <location>
        <begin position="393"/>
        <end position="426"/>
    </location>
</feature>
<gene>
    <name evidence="9" type="ORF">B840_00040</name>
</gene>
<dbReference type="InterPro" id="IPR019931">
    <property type="entry name" value="LPXTG_anchor"/>
</dbReference>
<evidence type="ECO:0000256" key="4">
    <source>
        <dbReference type="ARBA" id="ARBA00023088"/>
    </source>
</evidence>
<keyword evidence="1" id="KW-0134">Cell wall</keyword>
<feature type="chain" id="PRO_5002122427" description="Gram-positive cocci surface proteins LPxTG domain-containing protein" evidence="7">
    <location>
        <begin position="28"/>
        <end position="426"/>
    </location>
</feature>
<keyword evidence="4" id="KW-0572">Peptidoglycan-anchor</keyword>
<feature type="region of interest" description="Disordered" evidence="5">
    <location>
        <begin position="183"/>
        <end position="382"/>
    </location>
</feature>
<dbReference type="STRING" id="1224162.B840_00040"/>
<keyword evidence="10" id="KW-1185">Reference proteome</keyword>
<dbReference type="PROSITE" id="PS50847">
    <property type="entry name" value="GRAM_POS_ANCHORING"/>
    <property type="match status" value="1"/>
</dbReference>
<protein>
    <recommendedName>
        <fullName evidence="8">Gram-positive cocci surface proteins LPxTG domain-containing protein</fullName>
    </recommendedName>
</protein>
<accession>A0A0B6TI54</accession>
<feature type="compositionally biased region" description="Low complexity" evidence="5">
    <location>
        <begin position="120"/>
        <end position="169"/>
    </location>
</feature>
<feature type="region of interest" description="Disordered" evidence="5">
    <location>
        <begin position="118"/>
        <end position="169"/>
    </location>
</feature>
<dbReference type="Proteomes" id="UP000031928">
    <property type="component" value="Chromosome"/>
</dbReference>
<evidence type="ECO:0000313" key="9">
    <source>
        <dbReference type="EMBL" id="AJK67653.1"/>
    </source>
</evidence>
<feature type="compositionally biased region" description="Low complexity" evidence="5">
    <location>
        <begin position="183"/>
        <end position="335"/>
    </location>
</feature>
<evidence type="ECO:0000259" key="8">
    <source>
        <dbReference type="PROSITE" id="PS50847"/>
    </source>
</evidence>
<evidence type="ECO:0000256" key="5">
    <source>
        <dbReference type="SAM" id="MobiDB-lite"/>
    </source>
</evidence>
<feature type="transmembrane region" description="Helical" evidence="6">
    <location>
        <begin position="402"/>
        <end position="421"/>
    </location>
</feature>
<evidence type="ECO:0000256" key="6">
    <source>
        <dbReference type="SAM" id="Phobius"/>
    </source>
</evidence>
<evidence type="ECO:0000256" key="7">
    <source>
        <dbReference type="SAM" id="SignalP"/>
    </source>
</evidence>
<keyword evidence="6" id="KW-0472">Membrane</keyword>
<keyword evidence="6" id="KW-0812">Transmembrane</keyword>
<feature type="compositionally biased region" description="Low complexity" evidence="5">
    <location>
        <begin position="358"/>
        <end position="382"/>
    </location>
</feature>
<reference evidence="9 10" key="1">
    <citation type="submission" date="2014-05" db="EMBL/GenBank/DDBJ databases">
        <title>Complete genome sequence of Corynebacterium marinum DSM 44953.</title>
        <authorList>
            <person name="Schaffert L."/>
            <person name="Albersmeier A."/>
            <person name="Kalinowski J."/>
            <person name="Ruckert C."/>
        </authorList>
    </citation>
    <scope>NUCLEOTIDE SEQUENCE [LARGE SCALE GENOMIC DNA]</scope>
    <source>
        <strain evidence="9 10">DSM 44953</strain>
    </source>
</reference>
<dbReference type="KEGG" id="cmq:B840_00040"/>
<keyword evidence="6" id="KW-1133">Transmembrane helix</keyword>
<dbReference type="EMBL" id="CP007790">
    <property type="protein sequence ID" value="AJK67653.1"/>
    <property type="molecule type" value="Genomic_DNA"/>
</dbReference>
<dbReference type="Pfam" id="PF00746">
    <property type="entry name" value="Gram_pos_anchor"/>
    <property type="match status" value="1"/>
</dbReference>
<keyword evidence="3 7" id="KW-0732">Signal</keyword>
<sequence length="426" mass="40917">MSKKRISAAIAGVALAASLAFVPQAGAQNSIPVEGGTLVLVQTQQEGEAYIFVPTGQSVLSPEDLAANGGPGGPHNSCATHNAEETFVTYNVQGAREQTVEVEGEKVTYYMLNANCFLDESTPPTTETSTTETSTTETSTTETSTTETSTTSSPPTTEPTEVSSLGGSAALGLSGLGSAALGSAALSSGSSQGSSDGPAPGDGSADLSSGSSDDTPPTEDSSLGGSAALGLSGLGSAALGSAALSSGSSQGSSDGPAPGDGSADLSSGSSDDTPPTEDSSLGGSAALGLSGLAGSALLSSGSSDGSSNDQAPAPTTTPAAPAAPGAPAAPAVPGTPGQGGKGDFVDHKAMAQQQAENAKQYAPAKQQAAPAKAAPAAQQQAAAPAQAAQQKQLANTGVEGTMIALAVGLIAAAAGAGLLVLRRRSA</sequence>
<proteinExistence type="predicted"/>
<dbReference type="NCBIfam" id="TIGR01167">
    <property type="entry name" value="LPXTG_anchor"/>
    <property type="match status" value="1"/>
</dbReference>